<keyword evidence="4" id="KW-0863">Zinc-finger</keyword>
<evidence type="ECO:0000256" key="5">
    <source>
        <dbReference type="ARBA" id="ARBA00022786"/>
    </source>
</evidence>
<accession>A0A812YLC3</accession>
<feature type="compositionally biased region" description="Low complexity" evidence="7">
    <location>
        <begin position="249"/>
        <end position="265"/>
    </location>
</feature>
<dbReference type="Pfam" id="PF22191">
    <property type="entry name" value="IBR_1"/>
    <property type="match status" value="1"/>
</dbReference>
<dbReference type="InterPro" id="IPR031127">
    <property type="entry name" value="E3_UB_ligase_RBR"/>
</dbReference>
<sequence length="299" mass="33212">MDDDVWPLTCGHLACFQCLGMYLESQIQSMKSSLKYHLPCIYAPACSHEMRFQDASSMSAALRNLWKDLQRRERLIRNAKYEVLECPQPGCVGVAYKERGRRSAMCFLCEHTWEANADGTDDDGQKANFDGRRVRKCPKCQAPIEKNGGCNHMHCTRCGRHFDWTASQSAGDPNAAASHDASPREGGFQHFDPHNLFGGHAQAVFGQVFGNMQNWQQQAEEHHARAAEAHAAHQEAHARAEQQARAAHEQAQQQARAAHEAAQARARAEAPNPGNFFSNFMGGQGPGGFDQAFDQVFAN</sequence>
<dbReference type="PANTHER" id="PTHR11685">
    <property type="entry name" value="RBR FAMILY RING FINGER AND IBR DOMAIN-CONTAINING"/>
    <property type="match status" value="1"/>
</dbReference>
<feature type="compositionally biased region" description="Basic and acidic residues" evidence="7">
    <location>
        <begin position="225"/>
        <end position="248"/>
    </location>
</feature>
<evidence type="ECO:0000256" key="7">
    <source>
        <dbReference type="SAM" id="MobiDB-lite"/>
    </source>
</evidence>
<evidence type="ECO:0000256" key="3">
    <source>
        <dbReference type="ARBA" id="ARBA00022737"/>
    </source>
</evidence>
<keyword evidence="2" id="KW-0479">Metal-binding</keyword>
<evidence type="ECO:0000256" key="2">
    <source>
        <dbReference type="ARBA" id="ARBA00022723"/>
    </source>
</evidence>
<feature type="domain" description="RING-type" evidence="8">
    <location>
        <begin position="1"/>
        <end position="193"/>
    </location>
</feature>
<evidence type="ECO:0000313" key="10">
    <source>
        <dbReference type="Proteomes" id="UP000649617"/>
    </source>
</evidence>
<proteinExistence type="predicted"/>
<feature type="non-terminal residue" evidence="9">
    <location>
        <position position="1"/>
    </location>
</feature>
<dbReference type="GO" id="GO:0016567">
    <property type="term" value="P:protein ubiquitination"/>
    <property type="evidence" value="ECO:0007669"/>
    <property type="project" value="InterPro"/>
</dbReference>
<keyword evidence="1" id="KW-0808">Transferase</keyword>
<dbReference type="GO" id="GO:0004842">
    <property type="term" value="F:ubiquitin-protein transferase activity"/>
    <property type="evidence" value="ECO:0007669"/>
    <property type="project" value="InterPro"/>
</dbReference>
<name>A0A812YLC3_SYMPI</name>
<comment type="caution">
    <text evidence="9">The sequence shown here is derived from an EMBL/GenBank/DDBJ whole genome shotgun (WGS) entry which is preliminary data.</text>
</comment>
<evidence type="ECO:0000256" key="6">
    <source>
        <dbReference type="ARBA" id="ARBA00022833"/>
    </source>
</evidence>
<reference evidence="9" key="1">
    <citation type="submission" date="2021-02" db="EMBL/GenBank/DDBJ databases">
        <authorList>
            <person name="Dougan E. K."/>
            <person name="Rhodes N."/>
            <person name="Thang M."/>
            <person name="Chan C."/>
        </authorList>
    </citation>
    <scope>NUCLEOTIDE SEQUENCE</scope>
</reference>
<feature type="region of interest" description="Disordered" evidence="7">
    <location>
        <begin position="168"/>
        <end position="193"/>
    </location>
</feature>
<dbReference type="OrthoDB" id="438609at2759"/>
<keyword evidence="6" id="KW-0862">Zinc</keyword>
<keyword evidence="5" id="KW-0833">Ubl conjugation pathway</keyword>
<gene>
    <name evidence="9" type="primary">ari-2</name>
    <name evidence="9" type="ORF">SPIL2461_LOCUS23424</name>
</gene>
<dbReference type="EMBL" id="CAJNIZ010048292">
    <property type="protein sequence ID" value="CAE7785933.1"/>
    <property type="molecule type" value="Genomic_DNA"/>
</dbReference>
<evidence type="ECO:0000313" key="9">
    <source>
        <dbReference type="EMBL" id="CAE7785933.1"/>
    </source>
</evidence>
<evidence type="ECO:0000256" key="4">
    <source>
        <dbReference type="ARBA" id="ARBA00022771"/>
    </source>
</evidence>
<dbReference type="InterPro" id="IPR044066">
    <property type="entry name" value="TRIAD_supradom"/>
</dbReference>
<dbReference type="AlphaFoldDB" id="A0A812YLC3"/>
<protein>
    <submittedName>
        <fullName evidence="9">Ari-2 protein</fullName>
    </submittedName>
</protein>
<feature type="region of interest" description="Disordered" evidence="7">
    <location>
        <begin position="225"/>
        <end position="283"/>
    </location>
</feature>
<evidence type="ECO:0000259" key="8">
    <source>
        <dbReference type="PROSITE" id="PS51873"/>
    </source>
</evidence>
<dbReference type="Proteomes" id="UP000649617">
    <property type="component" value="Unassembled WGS sequence"/>
</dbReference>
<dbReference type="Gene3D" id="1.20.120.1750">
    <property type="match status" value="1"/>
</dbReference>
<dbReference type="PROSITE" id="PS51873">
    <property type="entry name" value="TRIAD"/>
    <property type="match status" value="1"/>
</dbReference>
<keyword evidence="3" id="KW-0677">Repeat</keyword>
<organism evidence="9 10">
    <name type="scientific">Symbiodinium pilosum</name>
    <name type="common">Dinoflagellate</name>
    <dbReference type="NCBI Taxonomy" id="2952"/>
    <lineage>
        <taxon>Eukaryota</taxon>
        <taxon>Sar</taxon>
        <taxon>Alveolata</taxon>
        <taxon>Dinophyceae</taxon>
        <taxon>Suessiales</taxon>
        <taxon>Symbiodiniaceae</taxon>
        <taxon>Symbiodinium</taxon>
    </lineage>
</organism>
<keyword evidence="10" id="KW-1185">Reference proteome</keyword>
<evidence type="ECO:0000256" key="1">
    <source>
        <dbReference type="ARBA" id="ARBA00022679"/>
    </source>
</evidence>
<dbReference type="SUPFAM" id="SSF57850">
    <property type="entry name" value="RING/U-box"/>
    <property type="match status" value="1"/>
</dbReference>
<dbReference type="GO" id="GO:0008270">
    <property type="term" value="F:zinc ion binding"/>
    <property type="evidence" value="ECO:0007669"/>
    <property type="project" value="UniProtKB-KW"/>
</dbReference>